<name>A0AAN7RE89_TRANT</name>
<comment type="caution">
    <text evidence="2">The sequence shown here is derived from an EMBL/GenBank/DDBJ whole genome shotgun (WGS) entry which is preliminary data.</text>
</comment>
<dbReference type="AlphaFoldDB" id="A0AAN7RE89"/>
<proteinExistence type="predicted"/>
<feature type="domain" description="Inhibitor of growth protein N-terminal histone-binding" evidence="1">
    <location>
        <begin position="13"/>
        <end position="80"/>
    </location>
</feature>
<keyword evidence="3" id="KW-1185">Reference proteome</keyword>
<organism evidence="2 3">
    <name type="scientific">Trapa natans</name>
    <name type="common">Water chestnut</name>
    <dbReference type="NCBI Taxonomy" id="22666"/>
    <lineage>
        <taxon>Eukaryota</taxon>
        <taxon>Viridiplantae</taxon>
        <taxon>Streptophyta</taxon>
        <taxon>Embryophyta</taxon>
        <taxon>Tracheophyta</taxon>
        <taxon>Spermatophyta</taxon>
        <taxon>Magnoliopsida</taxon>
        <taxon>eudicotyledons</taxon>
        <taxon>Gunneridae</taxon>
        <taxon>Pentapetalae</taxon>
        <taxon>rosids</taxon>
        <taxon>malvids</taxon>
        <taxon>Myrtales</taxon>
        <taxon>Lythraceae</taxon>
        <taxon>Trapa</taxon>
    </lineage>
</organism>
<dbReference type="Pfam" id="PF12998">
    <property type="entry name" value="ING"/>
    <property type="match status" value="1"/>
</dbReference>
<gene>
    <name evidence="2" type="ORF">SAY86_012877</name>
</gene>
<evidence type="ECO:0000313" key="2">
    <source>
        <dbReference type="EMBL" id="KAK4794883.1"/>
    </source>
</evidence>
<accession>A0AAN7RE89</accession>
<evidence type="ECO:0000313" key="3">
    <source>
        <dbReference type="Proteomes" id="UP001346149"/>
    </source>
</evidence>
<sequence>MMNQTQEQTKSYLGLSLESSIKGNKSAYGYRQGCEDDESNVEKIQKDIDANQDNALNLCTEKVLLARQALDLIDIHIKRFGCRSEQLCRRPEGRYSNDCIGMEAPTIPLCQISRMI</sequence>
<dbReference type="InterPro" id="IPR024610">
    <property type="entry name" value="ING_N_histone-binding"/>
</dbReference>
<protein>
    <recommendedName>
        <fullName evidence="1">Inhibitor of growth protein N-terminal histone-binding domain-containing protein</fullName>
    </recommendedName>
</protein>
<dbReference type="Gene3D" id="6.10.140.1740">
    <property type="match status" value="1"/>
</dbReference>
<dbReference type="EMBL" id="JAXQNO010000007">
    <property type="protein sequence ID" value="KAK4794883.1"/>
    <property type="molecule type" value="Genomic_DNA"/>
</dbReference>
<reference evidence="2 3" key="1">
    <citation type="journal article" date="2023" name="Hortic Res">
        <title>Pangenome of water caltrop reveals structural variations and asymmetric subgenome divergence after allopolyploidization.</title>
        <authorList>
            <person name="Zhang X."/>
            <person name="Chen Y."/>
            <person name="Wang L."/>
            <person name="Yuan Y."/>
            <person name="Fang M."/>
            <person name="Shi L."/>
            <person name="Lu R."/>
            <person name="Comes H.P."/>
            <person name="Ma Y."/>
            <person name="Chen Y."/>
            <person name="Huang G."/>
            <person name="Zhou Y."/>
            <person name="Zheng Z."/>
            <person name="Qiu Y."/>
        </authorList>
    </citation>
    <scope>NUCLEOTIDE SEQUENCE [LARGE SCALE GENOMIC DNA]</scope>
    <source>
        <strain evidence="2">F231</strain>
    </source>
</reference>
<dbReference type="Proteomes" id="UP001346149">
    <property type="component" value="Unassembled WGS sequence"/>
</dbReference>
<evidence type="ECO:0000259" key="1">
    <source>
        <dbReference type="Pfam" id="PF12998"/>
    </source>
</evidence>